<feature type="non-terminal residue" evidence="1">
    <location>
        <position position="82"/>
    </location>
</feature>
<dbReference type="AlphaFoldDB" id="M3AUQ3"/>
<dbReference type="eggNOG" id="ENOG5032EZU">
    <property type="taxonomic scope" value="Bacteria"/>
</dbReference>
<reference evidence="1 2" key="1">
    <citation type="journal article" date="2013" name="Genome Announc.">
        <title>Whole-Genome Shotgun Assembly and Analysis of the Genome of Streptomyces mobaraensis DSM 40847, a Strain for Industrial Production of Microbial Transglutaminase.</title>
        <authorList>
            <person name="Yang H."/>
            <person name="He T."/>
            <person name="Wu W."/>
            <person name="Zhu W."/>
            <person name="Lu B."/>
            <person name="Sun W."/>
        </authorList>
    </citation>
    <scope>NUCLEOTIDE SEQUENCE [LARGE SCALE GENOMIC DNA]</scope>
    <source>
        <strain evidence="1 2">DSM 40847</strain>
    </source>
</reference>
<name>M3AUQ3_STRM1</name>
<evidence type="ECO:0000313" key="1">
    <source>
        <dbReference type="EMBL" id="EME97322.1"/>
    </source>
</evidence>
<dbReference type="EMBL" id="AORZ01000127">
    <property type="protein sequence ID" value="EME97322.1"/>
    <property type="molecule type" value="Genomic_DNA"/>
</dbReference>
<comment type="caution">
    <text evidence="1">The sequence shown here is derived from an EMBL/GenBank/DDBJ whole genome shotgun (WGS) entry which is preliminary data.</text>
</comment>
<proteinExistence type="predicted"/>
<dbReference type="RefSeq" id="WP_004952419.1">
    <property type="nucleotide sequence ID" value="NZ_AORZ01000127.1"/>
</dbReference>
<dbReference type="STRING" id="1223523.H340_26961"/>
<gene>
    <name evidence="1" type="ORF">H340_26961</name>
</gene>
<dbReference type="Proteomes" id="UP000011740">
    <property type="component" value="Unassembled WGS sequence"/>
</dbReference>
<sequence>MTYRTGTYVVDVRENRLVQVIGAAEGRVQVRRPGGGLEWEVPPSVLRLATREERNAAGLRPYQTGCGRCAELEAARRGAPGG</sequence>
<evidence type="ECO:0000313" key="2">
    <source>
        <dbReference type="Proteomes" id="UP000011740"/>
    </source>
</evidence>
<accession>M3AUQ3</accession>
<protein>
    <submittedName>
        <fullName evidence="1">Uncharacterized protein</fullName>
    </submittedName>
</protein>
<organism evidence="1 2">
    <name type="scientific">Streptomyces mobaraensis (strain ATCC 29032 / DSM 40847 / JCM 4168 / NBRC 13819 / NCIMB 11159 / IPCR 16-22)</name>
    <dbReference type="NCBI Taxonomy" id="1223523"/>
    <lineage>
        <taxon>Bacteria</taxon>
        <taxon>Bacillati</taxon>
        <taxon>Actinomycetota</taxon>
        <taxon>Actinomycetes</taxon>
        <taxon>Kitasatosporales</taxon>
        <taxon>Streptomycetaceae</taxon>
        <taxon>Streptomyces</taxon>
    </lineage>
</organism>